<evidence type="ECO:0000313" key="3">
    <source>
        <dbReference type="Proteomes" id="UP001219525"/>
    </source>
</evidence>
<sequence>MSPTCLNVAAEYRCQDCFAGRLFCAKCIVERHRDEPLHIIQKWEDGWFQPCALKSLAPGLRYQIGHPPGEECDFRDGPKKIVVIDNNAIHQLSIDFCGCIDAPSKVEQLINVGWFPATVKEPETCATLSILRRFHALNLQGRVPAYDFYSALEVLSDGAGIRDLPDRREQFTLMTREYRHLQMCKRAGRAHDGVGVPKEDDSSELVYRIDATQRGELAVLCRACPQPGINLPEGWENAPPDKAWLYQLLLSEDANFKMKGRATSTRERDPTLGPGFAYMVENSAYMKHLANYTDDEEISHCVAFQALWRANNKRAKGLRASGIGSVSCARHELFRANGTGDLQKGERYPNMDYLFFSCLIGTLILSIVASYDIACQWCRNFWTRMQAMPAAMRLPAGVKIQFKVPKFHLPPHVKKCHAPFSFNYTKWTGRTDGEGVERNWAWLNMIARSISVMGPGAREDTIDDFCGYANWKKTVNLGNSLLRKMALAIPQAQLHSRAFHAFTDGLKEQPEHQAELTKWERLVAEWEQDHDKPCPYEYPEESNVTMDELRLRIAEEEHDREAHGSSPTNKPGAFIMAAMEIHEHQCVFHHADNESEAKRRNRTSIQAAELQRKRTLLLGMVQRLRDEQAHFMPGLASLLQEHPSHESTARPEEMKLHLPSSFPAAVRAEICIDGLAEEEERLRAAQASDALKDLRRHLRMRMVAHHFKRRHTSGQAAYTKSQALQSAIEQRIKMTTARYNAARAALLSLRGPGKWEETLRVLQQSDIRGINERTLNDEEREEERKARLLAGLSPEGVDEDEFGDPVEPTVLFNLETGEGRRRLSWIWYTEMGGASDVADDGKLHDDIRIEWVKARARADRWREELLFLDEEMRRVLAFCDWMAKRWDDRRYARTNVSAELREGLAAYATEQAVRERFWATSWAAKWRPVQDRALVALGDGVVDVTLEVGLEVEVDDEVAYGEYGSDGEADDMLE</sequence>
<dbReference type="InterPro" id="IPR041457">
    <property type="entry name" value="CxC2_KDZ-assoc"/>
</dbReference>
<name>A0AAD6UPK5_9AGAR</name>
<reference evidence="2" key="1">
    <citation type="submission" date="2023-03" db="EMBL/GenBank/DDBJ databases">
        <title>Massive genome expansion in bonnet fungi (Mycena s.s.) driven by repeated elements and novel gene families across ecological guilds.</title>
        <authorList>
            <consortium name="Lawrence Berkeley National Laboratory"/>
            <person name="Harder C.B."/>
            <person name="Miyauchi S."/>
            <person name="Viragh M."/>
            <person name="Kuo A."/>
            <person name="Thoen E."/>
            <person name="Andreopoulos B."/>
            <person name="Lu D."/>
            <person name="Skrede I."/>
            <person name="Drula E."/>
            <person name="Henrissat B."/>
            <person name="Morin E."/>
            <person name="Kohler A."/>
            <person name="Barry K."/>
            <person name="LaButti K."/>
            <person name="Morin E."/>
            <person name="Salamov A."/>
            <person name="Lipzen A."/>
            <person name="Mereny Z."/>
            <person name="Hegedus B."/>
            <person name="Baldrian P."/>
            <person name="Stursova M."/>
            <person name="Weitz H."/>
            <person name="Taylor A."/>
            <person name="Grigoriev I.V."/>
            <person name="Nagy L.G."/>
            <person name="Martin F."/>
            <person name="Kauserud H."/>
        </authorList>
    </citation>
    <scope>NUCLEOTIDE SEQUENCE</scope>
    <source>
        <strain evidence="2">9144</strain>
    </source>
</reference>
<evidence type="ECO:0000313" key="2">
    <source>
        <dbReference type="EMBL" id="KAJ7191702.1"/>
    </source>
</evidence>
<keyword evidence="3" id="KW-1185">Reference proteome</keyword>
<dbReference type="Pfam" id="PF18758">
    <property type="entry name" value="KDZ"/>
    <property type="match status" value="1"/>
</dbReference>
<feature type="domain" description="CxC2-like cysteine cluster KDZ transposase-associated" evidence="1">
    <location>
        <begin position="59"/>
        <end position="159"/>
    </location>
</feature>
<dbReference type="EMBL" id="JARJCW010000129">
    <property type="protein sequence ID" value="KAJ7191702.1"/>
    <property type="molecule type" value="Genomic_DNA"/>
</dbReference>
<dbReference type="Pfam" id="PF18803">
    <property type="entry name" value="CxC2"/>
    <property type="match status" value="1"/>
</dbReference>
<protein>
    <recommendedName>
        <fullName evidence="1">CxC2-like cysteine cluster KDZ transposase-associated domain-containing protein</fullName>
    </recommendedName>
</protein>
<dbReference type="AlphaFoldDB" id="A0AAD6UPK5"/>
<gene>
    <name evidence="2" type="ORF">GGX14DRAFT_537830</name>
</gene>
<dbReference type="InterPro" id="IPR040521">
    <property type="entry name" value="KDZ"/>
</dbReference>
<accession>A0AAD6UPK5</accession>
<dbReference type="PANTHER" id="PTHR33096">
    <property type="entry name" value="CXC2 DOMAIN-CONTAINING PROTEIN"/>
    <property type="match status" value="1"/>
</dbReference>
<proteinExistence type="predicted"/>
<comment type="caution">
    <text evidence="2">The sequence shown here is derived from an EMBL/GenBank/DDBJ whole genome shotgun (WGS) entry which is preliminary data.</text>
</comment>
<dbReference type="PANTHER" id="PTHR33096:SF1">
    <property type="entry name" value="CXC1-LIKE CYSTEINE CLUSTER ASSOCIATED WITH KDZ TRANSPOSASES DOMAIN-CONTAINING PROTEIN"/>
    <property type="match status" value="1"/>
</dbReference>
<dbReference type="Proteomes" id="UP001219525">
    <property type="component" value="Unassembled WGS sequence"/>
</dbReference>
<evidence type="ECO:0000259" key="1">
    <source>
        <dbReference type="Pfam" id="PF18803"/>
    </source>
</evidence>
<organism evidence="2 3">
    <name type="scientific">Mycena pura</name>
    <dbReference type="NCBI Taxonomy" id="153505"/>
    <lineage>
        <taxon>Eukaryota</taxon>
        <taxon>Fungi</taxon>
        <taxon>Dikarya</taxon>
        <taxon>Basidiomycota</taxon>
        <taxon>Agaricomycotina</taxon>
        <taxon>Agaricomycetes</taxon>
        <taxon>Agaricomycetidae</taxon>
        <taxon>Agaricales</taxon>
        <taxon>Marasmiineae</taxon>
        <taxon>Mycenaceae</taxon>
        <taxon>Mycena</taxon>
    </lineage>
</organism>